<organism evidence="1 2">
    <name type="scientific">Flavihumibacter fluminis</name>
    <dbReference type="NCBI Taxonomy" id="2909236"/>
    <lineage>
        <taxon>Bacteria</taxon>
        <taxon>Pseudomonadati</taxon>
        <taxon>Bacteroidota</taxon>
        <taxon>Chitinophagia</taxon>
        <taxon>Chitinophagales</taxon>
        <taxon>Chitinophagaceae</taxon>
        <taxon>Flavihumibacter</taxon>
    </lineage>
</organism>
<sequence length="152" mass="17165">MKKKTTNCLQYAIWIDLQKAVIACKDEEGKVSTESVLSEIDTRVRFEGEGSNKNRLFGATLNQEKHAQNKLQQQRKAFLKSVVGKMSKVESVIILGPADTKYELHKEMEKKKSFSSVPVQVKSADKMKIHEIKAVLNPAPPPRSIARMPRTK</sequence>
<reference evidence="1 2" key="1">
    <citation type="submission" date="2022-01" db="EMBL/GenBank/DDBJ databases">
        <title>Flavihumibacter sp. nov., isolated from sediment of a river.</title>
        <authorList>
            <person name="Liu H."/>
        </authorList>
    </citation>
    <scope>NUCLEOTIDE SEQUENCE [LARGE SCALE GENOMIC DNA]</scope>
    <source>
        <strain evidence="1 2">RY-1</strain>
    </source>
</reference>
<evidence type="ECO:0000313" key="1">
    <source>
        <dbReference type="EMBL" id="MCF1715357.1"/>
    </source>
</evidence>
<gene>
    <name evidence="1" type="ORF">L0U88_12035</name>
</gene>
<proteinExistence type="predicted"/>
<protein>
    <recommendedName>
        <fullName evidence="3">Protein required for attachment to host cells</fullName>
    </recommendedName>
</protein>
<dbReference type="SUPFAM" id="SSF53137">
    <property type="entry name" value="Translational machinery components"/>
    <property type="match status" value="1"/>
</dbReference>
<dbReference type="EMBL" id="JAKEVY010000003">
    <property type="protein sequence ID" value="MCF1715357.1"/>
    <property type="molecule type" value="Genomic_DNA"/>
</dbReference>
<name>A0ABS9BJS2_9BACT</name>
<dbReference type="Proteomes" id="UP001200145">
    <property type="component" value="Unassembled WGS sequence"/>
</dbReference>
<evidence type="ECO:0000313" key="2">
    <source>
        <dbReference type="Proteomes" id="UP001200145"/>
    </source>
</evidence>
<comment type="caution">
    <text evidence="1">The sequence shown here is derived from an EMBL/GenBank/DDBJ whole genome shotgun (WGS) entry which is preliminary data.</text>
</comment>
<keyword evidence="2" id="KW-1185">Reference proteome</keyword>
<dbReference type="RefSeq" id="WP_234866310.1">
    <property type="nucleotide sequence ID" value="NZ_JAKEVY010000003.1"/>
</dbReference>
<accession>A0ABS9BJS2</accession>
<evidence type="ECO:0008006" key="3">
    <source>
        <dbReference type="Google" id="ProtNLM"/>
    </source>
</evidence>